<name>A0A9K3JT00_HELAN</name>
<dbReference type="Proteomes" id="UP000215914">
    <property type="component" value="Unassembled WGS sequence"/>
</dbReference>
<accession>A0A9K3JT00</accession>
<keyword evidence="2" id="KW-1185">Reference proteome</keyword>
<evidence type="ECO:0000313" key="2">
    <source>
        <dbReference type="Proteomes" id="UP000215914"/>
    </source>
</evidence>
<gene>
    <name evidence="1" type="ORF">HanXRQr2_Chr02g0084131</name>
</gene>
<evidence type="ECO:0000313" key="1">
    <source>
        <dbReference type="EMBL" id="KAF5820017.1"/>
    </source>
</evidence>
<dbReference type="EMBL" id="MNCJ02000317">
    <property type="protein sequence ID" value="KAF5820017.1"/>
    <property type="molecule type" value="Genomic_DNA"/>
</dbReference>
<proteinExistence type="predicted"/>
<protein>
    <submittedName>
        <fullName evidence="1">Uncharacterized protein</fullName>
    </submittedName>
</protein>
<comment type="caution">
    <text evidence="1">The sequence shown here is derived from an EMBL/GenBank/DDBJ whole genome shotgun (WGS) entry which is preliminary data.</text>
</comment>
<reference evidence="1" key="1">
    <citation type="journal article" date="2017" name="Nature">
        <title>The sunflower genome provides insights into oil metabolism, flowering and Asterid evolution.</title>
        <authorList>
            <person name="Badouin H."/>
            <person name="Gouzy J."/>
            <person name="Grassa C.J."/>
            <person name="Murat F."/>
            <person name="Staton S.E."/>
            <person name="Cottret L."/>
            <person name="Lelandais-Briere C."/>
            <person name="Owens G.L."/>
            <person name="Carrere S."/>
            <person name="Mayjonade B."/>
            <person name="Legrand L."/>
            <person name="Gill N."/>
            <person name="Kane N.C."/>
            <person name="Bowers J.E."/>
            <person name="Hubner S."/>
            <person name="Bellec A."/>
            <person name="Berard A."/>
            <person name="Berges H."/>
            <person name="Blanchet N."/>
            <person name="Boniface M.C."/>
            <person name="Brunel D."/>
            <person name="Catrice O."/>
            <person name="Chaidir N."/>
            <person name="Claudel C."/>
            <person name="Donnadieu C."/>
            <person name="Faraut T."/>
            <person name="Fievet G."/>
            <person name="Helmstetter N."/>
            <person name="King M."/>
            <person name="Knapp S.J."/>
            <person name="Lai Z."/>
            <person name="Le Paslier M.C."/>
            <person name="Lippi Y."/>
            <person name="Lorenzon L."/>
            <person name="Mandel J.R."/>
            <person name="Marage G."/>
            <person name="Marchand G."/>
            <person name="Marquand E."/>
            <person name="Bret-Mestries E."/>
            <person name="Morien E."/>
            <person name="Nambeesan S."/>
            <person name="Nguyen T."/>
            <person name="Pegot-Espagnet P."/>
            <person name="Pouilly N."/>
            <person name="Raftis F."/>
            <person name="Sallet E."/>
            <person name="Schiex T."/>
            <person name="Thomas J."/>
            <person name="Vandecasteele C."/>
            <person name="Vares D."/>
            <person name="Vear F."/>
            <person name="Vautrin S."/>
            <person name="Crespi M."/>
            <person name="Mangin B."/>
            <person name="Burke J.M."/>
            <person name="Salse J."/>
            <person name="Munos S."/>
            <person name="Vincourt P."/>
            <person name="Rieseberg L.H."/>
            <person name="Langlade N.B."/>
        </authorList>
    </citation>
    <scope>NUCLEOTIDE SEQUENCE</scope>
    <source>
        <tissue evidence="1">Leaves</tissue>
    </source>
</reference>
<organism evidence="1 2">
    <name type="scientific">Helianthus annuus</name>
    <name type="common">Common sunflower</name>
    <dbReference type="NCBI Taxonomy" id="4232"/>
    <lineage>
        <taxon>Eukaryota</taxon>
        <taxon>Viridiplantae</taxon>
        <taxon>Streptophyta</taxon>
        <taxon>Embryophyta</taxon>
        <taxon>Tracheophyta</taxon>
        <taxon>Spermatophyta</taxon>
        <taxon>Magnoliopsida</taxon>
        <taxon>eudicotyledons</taxon>
        <taxon>Gunneridae</taxon>
        <taxon>Pentapetalae</taxon>
        <taxon>asterids</taxon>
        <taxon>campanulids</taxon>
        <taxon>Asterales</taxon>
        <taxon>Asteraceae</taxon>
        <taxon>Asteroideae</taxon>
        <taxon>Heliantheae alliance</taxon>
        <taxon>Heliantheae</taxon>
        <taxon>Helianthus</taxon>
    </lineage>
</organism>
<reference evidence="1" key="2">
    <citation type="submission" date="2020-06" db="EMBL/GenBank/DDBJ databases">
        <title>Helianthus annuus Genome sequencing and assembly Release 2.</title>
        <authorList>
            <person name="Gouzy J."/>
            <person name="Langlade N."/>
            <person name="Munos S."/>
        </authorList>
    </citation>
    <scope>NUCLEOTIDE SEQUENCE</scope>
    <source>
        <tissue evidence="1">Leaves</tissue>
    </source>
</reference>
<dbReference type="Gramene" id="mRNA:HanXRQr2_Chr02g0084131">
    <property type="protein sequence ID" value="mRNA:HanXRQr2_Chr02g0084131"/>
    <property type="gene ID" value="HanXRQr2_Chr02g0084131"/>
</dbReference>
<sequence length="40" mass="4556">MYVYAKHNCSSRNGSCRNEGENESVQLHCILCVYVCICKT</sequence>
<dbReference type="AlphaFoldDB" id="A0A9K3JT00"/>